<keyword evidence="2" id="KW-1185">Reference proteome</keyword>
<evidence type="ECO:0000313" key="2">
    <source>
        <dbReference type="Proteomes" id="UP001605036"/>
    </source>
</evidence>
<gene>
    <name evidence="1" type="ORF">R1flu_015163</name>
</gene>
<organism evidence="1 2">
    <name type="scientific">Riccia fluitans</name>
    <dbReference type="NCBI Taxonomy" id="41844"/>
    <lineage>
        <taxon>Eukaryota</taxon>
        <taxon>Viridiplantae</taxon>
        <taxon>Streptophyta</taxon>
        <taxon>Embryophyta</taxon>
        <taxon>Marchantiophyta</taxon>
        <taxon>Marchantiopsida</taxon>
        <taxon>Marchantiidae</taxon>
        <taxon>Marchantiales</taxon>
        <taxon>Ricciaceae</taxon>
        <taxon>Riccia</taxon>
    </lineage>
</organism>
<proteinExistence type="predicted"/>
<protein>
    <submittedName>
        <fullName evidence="1">Uncharacterized protein</fullName>
    </submittedName>
</protein>
<dbReference type="Proteomes" id="UP001605036">
    <property type="component" value="Unassembled WGS sequence"/>
</dbReference>
<accession>A0ABD1YLA6</accession>
<comment type="caution">
    <text evidence="1">The sequence shown here is derived from an EMBL/GenBank/DDBJ whole genome shotgun (WGS) entry which is preliminary data.</text>
</comment>
<evidence type="ECO:0000313" key="1">
    <source>
        <dbReference type="EMBL" id="KAL2630477.1"/>
    </source>
</evidence>
<name>A0ABD1YLA6_9MARC</name>
<dbReference type="AlphaFoldDB" id="A0ABD1YLA6"/>
<reference evidence="1 2" key="1">
    <citation type="submission" date="2024-09" db="EMBL/GenBank/DDBJ databases">
        <title>Chromosome-scale assembly of Riccia fluitans.</title>
        <authorList>
            <person name="Paukszto L."/>
            <person name="Sawicki J."/>
            <person name="Karawczyk K."/>
            <person name="Piernik-Szablinska J."/>
            <person name="Szczecinska M."/>
            <person name="Mazdziarz M."/>
        </authorList>
    </citation>
    <scope>NUCLEOTIDE SEQUENCE [LARGE SCALE GENOMIC DNA]</scope>
    <source>
        <strain evidence="1">Rf_01</strain>
        <tissue evidence="1">Aerial parts of the thallus</tissue>
    </source>
</reference>
<dbReference type="EMBL" id="JBHFFA010000004">
    <property type="protein sequence ID" value="KAL2630477.1"/>
    <property type="molecule type" value="Genomic_DNA"/>
</dbReference>
<sequence>MFLVLATPEYNLQKLTNWTEVQEVKSLEPLDSKASRFKFCCAKDINRNSNGALAEARCSSRRRKMRNTQERQSAEAAHNRILFPVSVSK</sequence>